<dbReference type="AlphaFoldDB" id="A0A2V0NR44"/>
<evidence type="ECO:0000259" key="9">
    <source>
        <dbReference type="Pfam" id="PF08534"/>
    </source>
</evidence>
<comment type="catalytic activity">
    <reaction evidence="1">
        <text>[glutaredoxin]-dithiol + a hydroperoxide = [glutaredoxin]-disulfide + an alcohol + H2O</text>
        <dbReference type="Rhea" id="RHEA:62624"/>
        <dbReference type="Rhea" id="RHEA-COMP:10729"/>
        <dbReference type="Rhea" id="RHEA-COMP:10730"/>
        <dbReference type="ChEBI" id="CHEBI:15377"/>
        <dbReference type="ChEBI" id="CHEBI:29950"/>
        <dbReference type="ChEBI" id="CHEBI:30879"/>
        <dbReference type="ChEBI" id="CHEBI:35924"/>
        <dbReference type="ChEBI" id="CHEBI:50058"/>
        <dbReference type="EC" id="1.11.1.25"/>
    </reaction>
</comment>
<name>A0A2V0NR44_9CHLO</name>
<feature type="active site" description="Cysteine sulfenic acid (-SOH) intermediate" evidence="8">
    <location>
        <position position="136"/>
    </location>
</feature>
<evidence type="ECO:0000256" key="8">
    <source>
        <dbReference type="PIRSR" id="PIRSR637944-1"/>
    </source>
</evidence>
<keyword evidence="11" id="KW-1185">Reference proteome</keyword>
<evidence type="ECO:0000256" key="3">
    <source>
        <dbReference type="ARBA" id="ARBA00013016"/>
    </source>
</evidence>
<evidence type="ECO:0000256" key="7">
    <source>
        <dbReference type="ARBA" id="ARBA00031688"/>
    </source>
</evidence>
<organism evidence="10 11">
    <name type="scientific">Raphidocelis subcapitata</name>
    <dbReference type="NCBI Taxonomy" id="307507"/>
    <lineage>
        <taxon>Eukaryota</taxon>
        <taxon>Viridiplantae</taxon>
        <taxon>Chlorophyta</taxon>
        <taxon>core chlorophytes</taxon>
        <taxon>Chlorophyceae</taxon>
        <taxon>CS clade</taxon>
        <taxon>Sphaeropleales</taxon>
        <taxon>Selenastraceae</taxon>
        <taxon>Raphidocelis</taxon>
    </lineage>
</organism>
<dbReference type="EC" id="1.11.1.25" evidence="3"/>
<keyword evidence="6" id="KW-0560">Oxidoreductase</keyword>
<accession>A0A2V0NR44</accession>
<keyword evidence="5" id="KW-0049">Antioxidant</keyword>
<dbReference type="SUPFAM" id="SSF52833">
    <property type="entry name" value="Thioredoxin-like"/>
    <property type="match status" value="1"/>
</dbReference>
<proteinExistence type="inferred from homology"/>
<dbReference type="GO" id="GO:0045454">
    <property type="term" value="P:cell redox homeostasis"/>
    <property type="evidence" value="ECO:0007669"/>
    <property type="project" value="TreeGrafter"/>
</dbReference>
<evidence type="ECO:0000256" key="6">
    <source>
        <dbReference type="ARBA" id="ARBA00023002"/>
    </source>
</evidence>
<comment type="similarity">
    <text evidence="2">Belongs to the peroxiredoxin family. Prx5 subfamily.</text>
</comment>
<dbReference type="GO" id="GO:0042744">
    <property type="term" value="P:hydrogen peroxide catabolic process"/>
    <property type="evidence" value="ECO:0007669"/>
    <property type="project" value="TreeGrafter"/>
</dbReference>
<dbReference type="InterPro" id="IPR013740">
    <property type="entry name" value="Redoxin"/>
</dbReference>
<dbReference type="PANTHER" id="PTHR10430">
    <property type="entry name" value="PEROXIREDOXIN"/>
    <property type="match status" value="1"/>
</dbReference>
<dbReference type="Proteomes" id="UP000247498">
    <property type="component" value="Unassembled WGS sequence"/>
</dbReference>
<dbReference type="InterPro" id="IPR036249">
    <property type="entry name" value="Thioredoxin-like_sf"/>
</dbReference>
<comment type="caution">
    <text evidence="10">The sequence shown here is derived from an EMBL/GenBank/DDBJ whole genome shotgun (WGS) entry which is preliminary data.</text>
</comment>
<evidence type="ECO:0000256" key="2">
    <source>
        <dbReference type="ARBA" id="ARBA00010505"/>
    </source>
</evidence>
<dbReference type="GO" id="GO:0034599">
    <property type="term" value="P:cellular response to oxidative stress"/>
    <property type="evidence" value="ECO:0007669"/>
    <property type="project" value="InterPro"/>
</dbReference>
<reference evidence="10 11" key="1">
    <citation type="journal article" date="2018" name="Sci. Rep.">
        <title>Raphidocelis subcapitata (=Pseudokirchneriella subcapitata) provides an insight into genome evolution and environmental adaptations in the Sphaeropleales.</title>
        <authorList>
            <person name="Suzuki S."/>
            <person name="Yamaguchi H."/>
            <person name="Nakajima N."/>
            <person name="Kawachi M."/>
        </authorList>
    </citation>
    <scope>NUCLEOTIDE SEQUENCE [LARGE SCALE GENOMIC DNA]</scope>
    <source>
        <strain evidence="10 11">NIES-35</strain>
    </source>
</reference>
<dbReference type="InParanoid" id="A0A2V0NR44"/>
<evidence type="ECO:0000313" key="10">
    <source>
        <dbReference type="EMBL" id="GBF90111.1"/>
    </source>
</evidence>
<dbReference type="EMBL" id="BDRX01000014">
    <property type="protein sequence ID" value="GBF90111.1"/>
    <property type="molecule type" value="Genomic_DNA"/>
</dbReference>
<dbReference type="Pfam" id="PF08534">
    <property type="entry name" value="Redoxin"/>
    <property type="match status" value="1"/>
</dbReference>
<evidence type="ECO:0000256" key="4">
    <source>
        <dbReference type="ARBA" id="ARBA00022559"/>
    </source>
</evidence>
<evidence type="ECO:0000256" key="5">
    <source>
        <dbReference type="ARBA" id="ARBA00022862"/>
    </source>
</evidence>
<evidence type="ECO:0000313" key="11">
    <source>
        <dbReference type="Proteomes" id="UP000247498"/>
    </source>
</evidence>
<gene>
    <name evidence="10" type="ORF">Rsub_02819</name>
</gene>
<protein>
    <recommendedName>
        <fullName evidence="3">glutaredoxin-dependent peroxiredoxin</fullName>
        <ecNumber evidence="3">1.11.1.25</ecNumber>
    </recommendedName>
    <alternativeName>
        <fullName evidence="7">Glutaredoxin-dependent peroxiredoxin</fullName>
    </alternativeName>
</protein>
<dbReference type="OrthoDB" id="1882547at2759"/>
<dbReference type="PANTHER" id="PTHR10430:SF16">
    <property type="entry name" value="PEROXIREDOXIN-5, MITOCHONDRIAL"/>
    <property type="match status" value="1"/>
</dbReference>
<evidence type="ECO:0000256" key="1">
    <source>
        <dbReference type="ARBA" id="ARBA00001711"/>
    </source>
</evidence>
<dbReference type="STRING" id="307507.A0A2V0NR44"/>
<dbReference type="InterPro" id="IPR037944">
    <property type="entry name" value="PRX5-like"/>
</dbReference>
<feature type="domain" description="Redoxin" evidence="9">
    <location>
        <begin position="111"/>
        <end position="236"/>
    </location>
</feature>
<sequence length="253" mass="26244">MQRRAAFKLIGALAGRPACAEGAVGVAAAAPSHAAQRCAAAAYYPAAPAAAGAAAAQLRGLASAAATAKSTTNVPLGHHDSDLTSVACHIGLGRRRDLTMREDLGLWKNGATRASLADVFRGAKALLVGFPGGKVCTEKHIPGYVAAVPELRAAGVDKVVCVTVGDPEQVQKWAAENGFDKDTTLCVLTDKDQGFMRLLGLELGPTGPQCQRFAGVVDNGILLRLKVEASPGDLKLTHVQNMLADFKTFFGTN</sequence>
<dbReference type="Gene3D" id="3.40.30.10">
    <property type="entry name" value="Glutaredoxin"/>
    <property type="match status" value="1"/>
</dbReference>
<dbReference type="GO" id="GO:0008379">
    <property type="term" value="F:thioredoxin peroxidase activity"/>
    <property type="evidence" value="ECO:0007669"/>
    <property type="project" value="InterPro"/>
</dbReference>
<keyword evidence="4" id="KW-0575">Peroxidase</keyword>
<dbReference type="GO" id="GO:0005737">
    <property type="term" value="C:cytoplasm"/>
    <property type="evidence" value="ECO:0007669"/>
    <property type="project" value="TreeGrafter"/>
</dbReference>